<evidence type="ECO:0000256" key="7">
    <source>
        <dbReference type="RuleBase" id="RU361169"/>
    </source>
</evidence>
<dbReference type="PANTHER" id="PTHR31884">
    <property type="entry name" value="POLYGALACTURONASE"/>
    <property type="match status" value="1"/>
</dbReference>
<proteinExistence type="inferred from homology"/>
<evidence type="ECO:0000313" key="9">
    <source>
        <dbReference type="EMBL" id="GMF38908.1"/>
    </source>
</evidence>
<dbReference type="Pfam" id="PF00295">
    <property type="entry name" value="Glyco_hydro_28"/>
    <property type="match status" value="1"/>
</dbReference>
<dbReference type="GO" id="GO:0004650">
    <property type="term" value="F:polygalacturonase activity"/>
    <property type="evidence" value="ECO:0007669"/>
    <property type="project" value="InterPro"/>
</dbReference>
<comment type="caution">
    <text evidence="9">The sequence shown here is derived from an EMBL/GenBank/DDBJ whole genome shotgun (WGS) entry which is preliminary data.</text>
</comment>
<evidence type="ECO:0000256" key="8">
    <source>
        <dbReference type="SAM" id="MobiDB-lite"/>
    </source>
</evidence>
<dbReference type="InterPro" id="IPR050434">
    <property type="entry name" value="Glycosyl_hydrlase_28"/>
</dbReference>
<reference evidence="9" key="1">
    <citation type="submission" date="2023-04" db="EMBL/GenBank/DDBJ databases">
        <title>Phytophthora fragariaefolia NBRC 109709.</title>
        <authorList>
            <person name="Ichikawa N."/>
            <person name="Sato H."/>
            <person name="Tonouchi N."/>
        </authorList>
    </citation>
    <scope>NUCLEOTIDE SEQUENCE</scope>
    <source>
        <strain evidence="9">NBRC 109709</strain>
    </source>
</reference>
<name>A0A9W6XI37_9STRA</name>
<dbReference type="GO" id="GO:0005576">
    <property type="term" value="C:extracellular region"/>
    <property type="evidence" value="ECO:0007669"/>
    <property type="project" value="TreeGrafter"/>
</dbReference>
<gene>
    <name evidence="9" type="ORF">Pfra01_001138400</name>
</gene>
<dbReference type="InterPro" id="IPR000743">
    <property type="entry name" value="Glyco_hydro_28"/>
</dbReference>
<feature type="region of interest" description="Disordered" evidence="8">
    <location>
        <begin position="40"/>
        <end position="78"/>
    </location>
</feature>
<keyword evidence="5 7" id="KW-0326">Glycosidase</keyword>
<dbReference type="GO" id="GO:0071555">
    <property type="term" value="P:cell wall organization"/>
    <property type="evidence" value="ECO:0007669"/>
    <property type="project" value="UniProtKB-KW"/>
</dbReference>
<dbReference type="SUPFAM" id="SSF51126">
    <property type="entry name" value="Pectin lyase-like"/>
    <property type="match status" value="1"/>
</dbReference>
<keyword evidence="3" id="KW-0677">Repeat</keyword>
<dbReference type="OrthoDB" id="187139at2759"/>
<feature type="compositionally biased region" description="Basic and acidic residues" evidence="8">
    <location>
        <begin position="52"/>
        <end position="64"/>
    </location>
</feature>
<dbReference type="Proteomes" id="UP001165121">
    <property type="component" value="Unassembled WGS sequence"/>
</dbReference>
<feature type="compositionally biased region" description="Polar residues" evidence="8">
    <location>
        <begin position="69"/>
        <end position="78"/>
    </location>
</feature>
<dbReference type="AlphaFoldDB" id="A0A9W6XI37"/>
<keyword evidence="10" id="KW-1185">Reference proteome</keyword>
<sequence length="273" mass="29752">MHTLYTNPELPRAPARHHAKHCKSYTVTLQIIVYRARVPHQQGPAQQQDPTQRQRQEDLTEPFREQAPTAKTSSGCHLTGSGTYKSTNIVSCSFIVVDSLTVLAAMTLDLSTAKAGQPVGTTTFDTFKWEGPLVLASGSDLSVTGSGPLDGPWYWNQCQAIAPRIRHDQEHASRSYSIVTSKDTTLSGLIIDNRAVNGIAKNTDGFDLTMNDRKIYNEDDCMVMQPSTNTFFTNNCSCGDHGISIGSLGVDETGLPVVIQGVQGYALINDGYN</sequence>
<dbReference type="GO" id="GO:0045490">
    <property type="term" value="P:pectin catabolic process"/>
    <property type="evidence" value="ECO:0007669"/>
    <property type="project" value="TreeGrafter"/>
</dbReference>
<keyword evidence="6" id="KW-0961">Cell wall biogenesis/degradation</keyword>
<keyword evidence="4 7" id="KW-0378">Hydrolase</keyword>
<dbReference type="InterPro" id="IPR012334">
    <property type="entry name" value="Pectin_lyas_fold"/>
</dbReference>
<comment type="similarity">
    <text evidence="1 7">Belongs to the glycosyl hydrolase 28 family.</text>
</comment>
<evidence type="ECO:0000256" key="5">
    <source>
        <dbReference type="ARBA" id="ARBA00023295"/>
    </source>
</evidence>
<dbReference type="EMBL" id="BSXT01001123">
    <property type="protein sequence ID" value="GMF38908.1"/>
    <property type="molecule type" value="Genomic_DNA"/>
</dbReference>
<evidence type="ECO:0000256" key="1">
    <source>
        <dbReference type="ARBA" id="ARBA00008834"/>
    </source>
</evidence>
<organism evidence="9 10">
    <name type="scientific">Phytophthora fragariaefolia</name>
    <dbReference type="NCBI Taxonomy" id="1490495"/>
    <lineage>
        <taxon>Eukaryota</taxon>
        <taxon>Sar</taxon>
        <taxon>Stramenopiles</taxon>
        <taxon>Oomycota</taxon>
        <taxon>Peronosporomycetes</taxon>
        <taxon>Peronosporales</taxon>
        <taxon>Peronosporaceae</taxon>
        <taxon>Phytophthora</taxon>
    </lineage>
</organism>
<dbReference type="Gene3D" id="2.160.20.10">
    <property type="entry name" value="Single-stranded right-handed beta-helix, Pectin lyase-like"/>
    <property type="match status" value="1"/>
</dbReference>
<dbReference type="InterPro" id="IPR011050">
    <property type="entry name" value="Pectin_lyase_fold/virulence"/>
</dbReference>
<feature type="compositionally biased region" description="Low complexity" evidence="8">
    <location>
        <begin position="40"/>
        <end position="51"/>
    </location>
</feature>
<evidence type="ECO:0000313" key="10">
    <source>
        <dbReference type="Proteomes" id="UP001165121"/>
    </source>
</evidence>
<evidence type="ECO:0000256" key="6">
    <source>
        <dbReference type="ARBA" id="ARBA00023316"/>
    </source>
</evidence>
<keyword evidence="2" id="KW-0732">Signal</keyword>
<dbReference type="PANTHER" id="PTHR31884:SF1">
    <property type="entry name" value="POLYGALACTURONASE"/>
    <property type="match status" value="1"/>
</dbReference>
<evidence type="ECO:0000256" key="2">
    <source>
        <dbReference type="ARBA" id="ARBA00022729"/>
    </source>
</evidence>
<evidence type="ECO:0000256" key="4">
    <source>
        <dbReference type="ARBA" id="ARBA00022801"/>
    </source>
</evidence>
<accession>A0A9W6XI37</accession>
<evidence type="ECO:0000256" key="3">
    <source>
        <dbReference type="ARBA" id="ARBA00022737"/>
    </source>
</evidence>
<protein>
    <submittedName>
        <fullName evidence="9">Unnamed protein product</fullName>
    </submittedName>
</protein>